<dbReference type="PANTHER" id="PTHR20854">
    <property type="entry name" value="INOSITOL MONOPHOSPHATASE"/>
    <property type="match status" value="1"/>
</dbReference>
<name>A0A1F6WYY7_9BACT</name>
<evidence type="ECO:0000313" key="3">
    <source>
        <dbReference type="Proteomes" id="UP000177001"/>
    </source>
</evidence>
<dbReference type="Pfam" id="PF00459">
    <property type="entry name" value="Inositol_P"/>
    <property type="match status" value="1"/>
</dbReference>
<evidence type="ECO:0000256" key="1">
    <source>
        <dbReference type="PIRSR" id="PIRSR600760-2"/>
    </source>
</evidence>
<dbReference type="GO" id="GO:0008934">
    <property type="term" value="F:inositol monophosphate 1-phosphatase activity"/>
    <property type="evidence" value="ECO:0007669"/>
    <property type="project" value="TreeGrafter"/>
</dbReference>
<organism evidence="2 3">
    <name type="scientific">Candidatus Nomurabacteria bacterium RIFCSPLOWO2_01_FULL_36_16</name>
    <dbReference type="NCBI Taxonomy" id="1801767"/>
    <lineage>
        <taxon>Bacteria</taxon>
        <taxon>Candidatus Nomuraibacteriota</taxon>
    </lineage>
</organism>
<protein>
    <recommendedName>
        <fullName evidence="4">Inositol-1-monophosphatase</fullName>
    </recommendedName>
</protein>
<dbReference type="GO" id="GO:0046872">
    <property type="term" value="F:metal ion binding"/>
    <property type="evidence" value="ECO:0007669"/>
    <property type="project" value="UniProtKB-KW"/>
</dbReference>
<dbReference type="PANTHER" id="PTHR20854:SF4">
    <property type="entry name" value="INOSITOL-1-MONOPHOSPHATASE-RELATED"/>
    <property type="match status" value="1"/>
</dbReference>
<proteinExistence type="predicted"/>
<comment type="cofactor">
    <cofactor evidence="1">
        <name>Mg(2+)</name>
        <dbReference type="ChEBI" id="CHEBI:18420"/>
    </cofactor>
</comment>
<gene>
    <name evidence="2" type="ORF">A3A91_00355</name>
</gene>
<dbReference type="AlphaFoldDB" id="A0A1F6WYY7"/>
<evidence type="ECO:0008006" key="4">
    <source>
        <dbReference type="Google" id="ProtNLM"/>
    </source>
</evidence>
<dbReference type="EMBL" id="MFUR01000005">
    <property type="protein sequence ID" value="OGI87107.1"/>
    <property type="molecule type" value="Genomic_DNA"/>
</dbReference>
<dbReference type="GO" id="GO:0007165">
    <property type="term" value="P:signal transduction"/>
    <property type="evidence" value="ECO:0007669"/>
    <property type="project" value="TreeGrafter"/>
</dbReference>
<dbReference type="Gene3D" id="3.40.190.80">
    <property type="match status" value="1"/>
</dbReference>
<comment type="caution">
    <text evidence="2">The sequence shown here is derived from an EMBL/GenBank/DDBJ whole genome shotgun (WGS) entry which is preliminary data.</text>
</comment>
<keyword evidence="1" id="KW-0479">Metal-binding</keyword>
<keyword evidence="1" id="KW-0460">Magnesium</keyword>
<reference evidence="2 3" key="1">
    <citation type="journal article" date="2016" name="Nat. Commun.">
        <title>Thousands of microbial genomes shed light on interconnected biogeochemical processes in an aquifer system.</title>
        <authorList>
            <person name="Anantharaman K."/>
            <person name="Brown C.T."/>
            <person name="Hug L.A."/>
            <person name="Sharon I."/>
            <person name="Castelle C.J."/>
            <person name="Probst A.J."/>
            <person name="Thomas B.C."/>
            <person name="Singh A."/>
            <person name="Wilkins M.J."/>
            <person name="Karaoz U."/>
            <person name="Brodie E.L."/>
            <person name="Williams K.H."/>
            <person name="Hubbard S.S."/>
            <person name="Banfield J.F."/>
        </authorList>
    </citation>
    <scope>NUCLEOTIDE SEQUENCE [LARGE SCALE GENOMIC DNA]</scope>
</reference>
<sequence>MYQEIIKKIVELGDSLPAIAGHTLDVGKSKQWLTQKDIEIETELANLINTFPGAHSVYAEEMHNIFIEDENVWIIDPISNTINFIQGMPHYSVVLSHLYKGETQFAVVYDPSNKELFTAEKGKGTFLNNKRVYVSKRNQDMIFMIGPYAVPPHREKFLKTISILSQNSSVMRNLGSLGVHYAYVACGRADFAISFNYDTFPEFAGKLLVEEAGGKFTDFNGEALTSTTEGIIASNAMIYDQIKKLINFELRNSF</sequence>
<dbReference type="SUPFAM" id="SSF56655">
    <property type="entry name" value="Carbohydrate phosphatase"/>
    <property type="match status" value="1"/>
</dbReference>
<dbReference type="Proteomes" id="UP000177001">
    <property type="component" value="Unassembled WGS sequence"/>
</dbReference>
<evidence type="ECO:0000313" key="2">
    <source>
        <dbReference type="EMBL" id="OGI87107.1"/>
    </source>
</evidence>
<feature type="binding site" evidence="1">
    <location>
        <position position="78"/>
    </location>
    <ligand>
        <name>Mg(2+)</name>
        <dbReference type="ChEBI" id="CHEBI:18420"/>
        <label>1</label>
        <note>catalytic</note>
    </ligand>
</feature>
<dbReference type="GO" id="GO:0006020">
    <property type="term" value="P:inositol metabolic process"/>
    <property type="evidence" value="ECO:0007669"/>
    <property type="project" value="TreeGrafter"/>
</dbReference>
<dbReference type="Gene3D" id="3.30.540.10">
    <property type="entry name" value="Fructose-1,6-Bisphosphatase, subunit A, domain 1"/>
    <property type="match status" value="1"/>
</dbReference>
<accession>A0A1F6WYY7</accession>
<dbReference type="InterPro" id="IPR000760">
    <property type="entry name" value="Inositol_monophosphatase-like"/>
</dbReference>
<feature type="binding site" evidence="1">
    <location>
        <position position="60"/>
    </location>
    <ligand>
        <name>Mg(2+)</name>
        <dbReference type="ChEBI" id="CHEBI:18420"/>
        <label>1</label>
        <note>catalytic</note>
    </ligand>
</feature>
<feature type="binding site" evidence="1">
    <location>
        <position position="76"/>
    </location>
    <ligand>
        <name>Mg(2+)</name>
        <dbReference type="ChEBI" id="CHEBI:18420"/>
        <label>1</label>
        <note>catalytic</note>
    </ligand>
</feature>
<dbReference type="PRINTS" id="PR00377">
    <property type="entry name" value="IMPHPHTASES"/>
</dbReference>